<dbReference type="KEGG" id="ngf:FRF71_15040"/>
<evidence type="ECO:0000313" key="2">
    <source>
        <dbReference type="EMBL" id="QEA17343.1"/>
    </source>
</evidence>
<feature type="domain" description="Beta-lactamase-related" evidence="1">
    <location>
        <begin position="33"/>
        <end position="369"/>
    </location>
</feature>
<dbReference type="PANTHER" id="PTHR43319:SF3">
    <property type="entry name" value="BETA-LACTAMASE-RELATED DOMAIN-CONTAINING PROTEIN"/>
    <property type="match status" value="1"/>
</dbReference>
<evidence type="ECO:0000259" key="1">
    <source>
        <dbReference type="Pfam" id="PF00144"/>
    </source>
</evidence>
<name>A0A5B8S7F8_9SPHN</name>
<proteinExistence type="predicted"/>
<organism evidence="2 3">
    <name type="scientific">Novosphingobium ginsenosidimutans</name>
    <dbReference type="NCBI Taxonomy" id="1176536"/>
    <lineage>
        <taxon>Bacteria</taxon>
        <taxon>Pseudomonadati</taxon>
        <taxon>Pseudomonadota</taxon>
        <taxon>Alphaproteobacteria</taxon>
        <taxon>Sphingomonadales</taxon>
        <taxon>Sphingomonadaceae</taxon>
        <taxon>Novosphingobium</taxon>
    </lineage>
</organism>
<dbReference type="Gene3D" id="3.40.710.10">
    <property type="entry name" value="DD-peptidase/beta-lactamase superfamily"/>
    <property type="match status" value="1"/>
</dbReference>
<dbReference type="SUPFAM" id="SSF56601">
    <property type="entry name" value="beta-lactamase/transpeptidase-like"/>
    <property type="match status" value="1"/>
</dbReference>
<evidence type="ECO:0000313" key="3">
    <source>
        <dbReference type="Proteomes" id="UP000321172"/>
    </source>
</evidence>
<dbReference type="EMBL" id="CP042345">
    <property type="protein sequence ID" value="QEA17343.1"/>
    <property type="molecule type" value="Genomic_DNA"/>
</dbReference>
<gene>
    <name evidence="2" type="ORF">FRF71_15040</name>
</gene>
<protein>
    <submittedName>
        <fullName evidence="2">Beta-lactamase family protein</fullName>
    </submittedName>
</protein>
<dbReference type="Pfam" id="PF00144">
    <property type="entry name" value="Beta-lactamase"/>
    <property type="match status" value="1"/>
</dbReference>
<accession>A0A5B8S7F8</accession>
<dbReference type="OrthoDB" id="5705574at2"/>
<sequence length="375" mass="39253">MSGSTEITIGGTCTDRFAAVRAAFERNFALNNEIGASFAVTLNGELVVDLHGGWADAARTRPWGPDTLVNVWSTTKGVQATCFAMAADRGLFSYDQPVAAFWPEFAAAGKDRVTVGQLLSHQAGICGFTAAATEADLLSGNTAAQRLAQQVPIWEPASASGYHALSIGILGTELFRRIEGRSIRQFVAEEIAGPLGLDFAIGLDSSQNSRCAELVPPPALPVDPTTFNAAQLAAMGNPPLRADIAMTKTWRDADLPSANGHGTARALASIYAALIAPEGGLVSPQGLAAATSRQIRHADLVLGMECDWAAGFLLNSSGLFGPIATAFGHSGWGGSFACADPENRLTIAYTMNRMDANLRDDARANALVAAVYSAI</sequence>
<dbReference type="AlphaFoldDB" id="A0A5B8S7F8"/>
<keyword evidence="3" id="KW-1185">Reference proteome</keyword>
<dbReference type="PANTHER" id="PTHR43319">
    <property type="entry name" value="BETA-LACTAMASE-RELATED"/>
    <property type="match status" value="1"/>
</dbReference>
<dbReference type="Proteomes" id="UP000321172">
    <property type="component" value="Chromosome"/>
</dbReference>
<dbReference type="InterPro" id="IPR052907">
    <property type="entry name" value="Beta-lactamase/esterase"/>
</dbReference>
<dbReference type="RefSeq" id="WP_147091422.1">
    <property type="nucleotide sequence ID" value="NZ_BAABJD010000002.1"/>
</dbReference>
<dbReference type="InterPro" id="IPR012338">
    <property type="entry name" value="Beta-lactam/transpept-like"/>
</dbReference>
<reference evidence="2 3" key="1">
    <citation type="journal article" date="2013" name="J. Microbiol. Biotechnol.">
        <title>Novosphingobium ginsenosidimutans sp. nov., with the ability to convert ginsenoside.</title>
        <authorList>
            <person name="Kim J.K."/>
            <person name="He D."/>
            <person name="Liu Q.M."/>
            <person name="Park H.Y."/>
            <person name="Jung M.S."/>
            <person name="Yoon M.H."/>
            <person name="Kim S.C."/>
            <person name="Im W.T."/>
        </authorList>
    </citation>
    <scope>NUCLEOTIDE SEQUENCE [LARGE SCALE GENOMIC DNA]</scope>
    <source>
        <strain evidence="2 3">FW-6</strain>
    </source>
</reference>
<dbReference type="InterPro" id="IPR001466">
    <property type="entry name" value="Beta-lactam-related"/>
</dbReference>